<keyword evidence="2" id="KW-1185">Reference proteome</keyword>
<name>A0A0P5XV18_9CRUS</name>
<dbReference type="AlphaFoldDB" id="A0A0P5XV18"/>
<gene>
    <name evidence="1" type="ORF">APZ42_029624</name>
</gene>
<sequence length="80" mass="9412">MFHFLEEPLASILYRITKRTLIFIPINGAKWRILCRCCTLKRASTLGNLLIIVNLYVRFSKDPITDMALAFDRCVEWKYS</sequence>
<evidence type="ECO:0000313" key="2">
    <source>
        <dbReference type="Proteomes" id="UP000076858"/>
    </source>
</evidence>
<dbReference type="EMBL" id="LRGB01002593">
    <property type="protein sequence ID" value="KZS06798.1"/>
    <property type="molecule type" value="Genomic_DNA"/>
</dbReference>
<dbReference type="Proteomes" id="UP000076858">
    <property type="component" value="Unassembled WGS sequence"/>
</dbReference>
<evidence type="ECO:0000313" key="1">
    <source>
        <dbReference type="EMBL" id="KZS06798.1"/>
    </source>
</evidence>
<proteinExistence type="predicted"/>
<comment type="caution">
    <text evidence="1">The sequence shown here is derived from an EMBL/GenBank/DDBJ whole genome shotgun (WGS) entry which is preliminary data.</text>
</comment>
<organism evidence="1 2">
    <name type="scientific">Daphnia magna</name>
    <dbReference type="NCBI Taxonomy" id="35525"/>
    <lineage>
        <taxon>Eukaryota</taxon>
        <taxon>Metazoa</taxon>
        <taxon>Ecdysozoa</taxon>
        <taxon>Arthropoda</taxon>
        <taxon>Crustacea</taxon>
        <taxon>Branchiopoda</taxon>
        <taxon>Diplostraca</taxon>
        <taxon>Cladocera</taxon>
        <taxon>Anomopoda</taxon>
        <taxon>Daphniidae</taxon>
        <taxon>Daphnia</taxon>
    </lineage>
</organism>
<reference evidence="1 2" key="1">
    <citation type="submission" date="2016-03" db="EMBL/GenBank/DDBJ databases">
        <title>EvidentialGene: Evidence-directed Construction of Genes on Genomes.</title>
        <authorList>
            <person name="Gilbert D.G."/>
            <person name="Choi J.-H."/>
            <person name="Mockaitis K."/>
            <person name="Colbourne J."/>
            <person name="Pfrender M."/>
        </authorList>
    </citation>
    <scope>NUCLEOTIDE SEQUENCE [LARGE SCALE GENOMIC DNA]</scope>
    <source>
        <strain evidence="1 2">Xinb3</strain>
        <tissue evidence="1">Complete organism</tissue>
    </source>
</reference>
<protein>
    <submittedName>
        <fullName evidence="1">Uncharacterized protein</fullName>
    </submittedName>
</protein>
<accession>A0A0P5XV18</accession>